<dbReference type="GO" id="GO:0003700">
    <property type="term" value="F:DNA-binding transcription factor activity"/>
    <property type="evidence" value="ECO:0007669"/>
    <property type="project" value="InterPro"/>
</dbReference>
<dbReference type="Pfam" id="PF12833">
    <property type="entry name" value="HTH_18"/>
    <property type="match status" value="1"/>
</dbReference>
<dbReference type="Proteomes" id="UP000248555">
    <property type="component" value="Unassembled WGS sequence"/>
</dbReference>
<evidence type="ECO:0000256" key="4">
    <source>
        <dbReference type="PROSITE-ProRule" id="PRU00169"/>
    </source>
</evidence>
<dbReference type="InterPro" id="IPR011006">
    <property type="entry name" value="CheY-like_superfamily"/>
</dbReference>
<comment type="caution">
    <text evidence="7">The sequence shown here is derived from an EMBL/GenBank/DDBJ whole genome shotgun (WGS) entry which is preliminary data.</text>
</comment>
<keyword evidence="4" id="KW-0597">Phosphoprotein</keyword>
<keyword evidence="8" id="KW-1185">Reference proteome</keyword>
<dbReference type="InterPro" id="IPR009057">
    <property type="entry name" value="Homeodomain-like_sf"/>
</dbReference>
<dbReference type="PROSITE" id="PS00041">
    <property type="entry name" value="HTH_ARAC_FAMILY_1"/>
    <property type="match status" value="1"/>
</dbReference>
<dbReference type="AlphaFoldDB" id="A0A327YCN3"/>
<dbReference type="RefSeq" id="WP_111645758.1">
    <property type="nucleotide sequence ID" value="NZ_QLMH01000011.1"/>
</dbReference>
<accession>A0A327YCN3</accession>
<dbReference type="SUPFAM" id="SSF52172">
    <property type="entry name" value="CheY-like"/>
    <property type="match status" value="1"/>
</dbReference>
<dbReference type="GO" id="GO:0000160">
    <property type="term" value="P:phosphorelay signal transduction system"/>
    <property type="evidence" value="ECO:0007669"/>
    <property type="project" value="InterPro"/>
</dbReference>
<dbReference type="SMART" id="SM00342">
    <property type="entry name" value="HTH_ARAC"/>
    <property type="match status" value="1"/>
</dbReference>
<evidence type="ECO:0000256" key="1">
    <source>
        <dbReference type="ARBA" id="ARBA00023015"/>
    </source>
</evidence>
<feature type="domain" description="HTH araC/xylS-type" evidence="5">
    <location>
        <begin position="147"/>
        <end position="245"/>
    </location>
</feature>
<dbReference type="EMBL" id="QLMH01000011">
    <property type="protein sequence ID" value="RAK18217.1"/>
    <property type="molecule type" value="Genomic_DNA"/>
</dbReference>
<dbReference type="SUPFAM" id="SSF46689">
    <property type="entry name" value="Homeodomain-like"/>
    <property type="match status" value="2"/>
</dbReference>
<dbReference type="InterPro" id="IPR018060">
    <property type="entry name" value="HTH_AraC"/>
</dbReference>
<organism evidence="7 8">
    <name type="scientific">Paranoxybacillus vitaminiphilus</name>
    <dbReference type="NCBI Taxonomy" id="581036"/>
    <lineage>
        <taxon>Bacteria</taxon>
        <taxon>Bacillati</taxon>
        <taxon>Bacillota</taxon>
        <taxon>Bacilli</taxon>
        <taxon>Bacillales</taxon>
        <taxon>Anoxybacillaceae</taxon>
        <taxon>Paranoxybacillus</taxon>
    </lineage>
</organism>
<dbReference type="PRINTS" id="PR00032">
    <property type="entry name" value="HTHARAC"/>
</dbReference>
<dbReference type="CDD" id="cd17536">
    <property type="entry name" value="REC_YesN-like"/>
    <property type="match status" value="1"/>
</dbReference>
<keyword evidence="1" id="KW-0805">Transcription regulation</keyword>
<feature type="domain" description="Response regulatory" evidence="6">
    <location>
        <begin position="3"/>
        <end position="120"/>
    </location>
</feature>
<evidence type="ECO:0000313" key="8">
    <source>
        <dbReference type="Proteomes" id="UP000248555"/>
    </source>
</evidence>
<sequence>MAEILIVDNDKYARKEIRAFIEGSKYRFLTIYEANTAQRGMILLKQNRPSILILDISLPDMDGIKFGRSALQLYPDLPVIVVTQLKMFKFVQEAINSGFSAYLLKPLSKNELYETLERLLPVGLNREINQTINGNNKFSSDLKNPIESAIQFIQMNYGYSLTLKEVADQVYLSPSYFSRLFKEEVGMTFVEYLSFVRVQKAKSLLRFSSLPIEIIAHNTGFSNPGYFATAFKKIVGKTPSEYREQFYFQEQGGGHDHDKKRIRTL</sequence>
<evidence type="ECO:0000313" key="7">
    <source>
        <dbReference type="EMBL" id="RAK18217.1"/>
    </source>
</evidence>
<evidence type="ECO:0000259" key="5">
    <source>
        <dbReference type="PROSITE" id="PS01124"/>
    </source>
</evidence>
<dbReference type="SMART" id="SM00448">
    <property type="entry name" value="REC"/>
    <property type="match status" value="1"/>
</dbReference>
<proteinExistence type="predicted"/>
<dbReference type="InterPro" id="IPR020449">
    <property type="entry name" value="Tscrpt_reg_AraC-type_HTH"/>
</dbReference>
<dbReference type="Gene3D" id="3.40.50.2300">
    <property type="match status" value="1"/>
</dbReference>
<evidence type="ECO:0000256" key="2">
    <source>
        <dbReference type="ARBA" id="ARBA00023125"/>
    </source>
</evidence>
<keyword evidence="3" id="KW-0804">Transcription</keyword>
<protein>
    <submittedName>
        <fullName evidence="7">Response regulator receiver domain-containing protein</fullName>
    </submittedName>
</protein>
<dbReference type="PROSITE" id="PS01124">
    <property type="entry name" value="HTH_ARAC_FAMILY_2"/>
    <property type="match status" value="1"/>
</dbReference>
<evidence type="ECO:0000256" key="3">
    <source>
        <dbReference type="ARBA" id="ARBA00023163"/>
    </source>
</evidence>
<reference evidence="7 8" key="1">
    <citation type="submission" date="2018-06" db="EMBL/GenBank/DDBJ databases">
        <title>Genomic Encyclopedia of Type Strains, Phase III (KMG-III): the genomes of soil and plant-associated and newly described type strains.</title>
        <authorList>
            <person name="Whitman W."/>
        </authorList>
    </citation>
    <scope>NUCLEOTIDE SEQUENCE [LARGE SCALE GENOMIC DNA]</scope>
    <source>
        <strain evidence="7 8">CGMCC 1.8979</strain>
    </source>
</reference>
<dbReference type="PANTHER" id="PTHR43280:SF10">
    <property type="entry name" value="REGULATORY PROTEIN POCR"/>
    <property type="match status" value="1"/>
</dbReference>
<dbReference type="PANTHER" id="PTHR43280">
    <property type="entry name" value="ARAC-FAMILY TRANSCRIPTIONAL REGULATOR"/>
    <property type="match status" value="1"/>
</dbReference>
<dbReference type="InterPro" id="IPR001789">
    <property type="entry name" value="Sig_transdc_resp-reg_receiver"/>
</dbReference>
<name>A0A327YCN3_9BACL</name>
<gene>
    <name evidence="7" type="ORF">B0I26_11134</name>
</gene>
<dbReference type="PROSITE" id="PS50110">
    <property type="entry name" value="RESPONSE_REGULATORY"/>
    <property type="match status" value="1"/>
</dbReference>
<dbReference type="Pfam" id="PF00072">
    <property type="entry name" value="Response_reg"/>
    <property type="match status" value="1"/>
</dbReference>
<dbReference type="GO" id="GO:0043565">
    <property type="term" value="F:sequence-specific DNA binding"/>
    <property type="evidence" value="ECO:0007669"/>
    <property type="project" value="InterPro"/>
</dbReference>
<dbReference type="InterPro" id="IPR018062">
    <property type="entry name" value="HTH_AraC-typ_CS"/>
</dbReference>
<evidence type="ECO:0000259" key="6">
    <source>
        <dbReference type="PROSITE" id="PS50110"/>
    </source>
</evidence>
<keyword evidence="2" id="KW-0238">DNA-binding</keyword>
<feature type="modified residue" description="4-aspartylphosphate" evidence="4">
    <location>
        <position position="55"/>
    </location>
</feature>
<dbReference type="OrthoDB" id="9788446at2"/>
<dbReference type="Gene3D" id="1.10.10.60">
    <property type="entry name" value="Homeodomain-like"/>
    <property type="match status" value="2"/>
</dbReference>